<evidence type="ECO:0000313" key="3">
    <source>
        <dbReference type="EMBL" id="MFB8767554.1"/>
    </source>
</evidence>
<evidence type="ECO:0000256" key="1">
    <source>
        <dbReference type="SAM" id="Phobius"/>
    </source>
</evidence>
<dbReference type="SUPFAM" id="SSF48317">
    <property type="entry name" value="Acid phosphatase/Vanadium-dependent haloperoxidase"/>
    <property type="match status" value="1"/>
</dbReference>
<feature type="transmembrane region" description="Helical" evidence="1">
    <location>
        <begin position="290"/>
        <end position="309"/>
    </location>
</feature>
<dbReference type="SMART" id="SM00014">
    <property type="entry name" value="acidPPc"/>
    <property type="match status" value="1"/>
</dbReference>
<proteinExistence type="predicted"/>
<organism evidence="3 4">
    <name type="scientific">Nocardiopsis alba</name>
    <dbReference type="NCBI Taxonomy" id="53437"/>
    <lineage>
        <taxon>Bacteria</taxon>
        <taxon>Bacillati</taxon>
        <taxon>Actinomycetota</taxon>
        <taxon>Actinomycetes</taxon>
        <taxon>Streptosporangiales</taxon>
        <taxon>Nocardiopsidaceae</taxon>
        <taxon>Nocardiopsis</taxon>
    </lineage>
</organism>
<feature type="domain" description="Phosphatidic acid phosphatase type 2/haloperoxidase" evidence="2">
    <location>
        <begin position="55"/>
        <end position="163"/>
    </location>
</feature>
<feature type="transmembrane region" description="Helical" evidence="1">
    <location>
        <begin position="266"/>
        <end position="284"/>
    </location>
</feature>
<accession>A0ABV5DSK0</accession>
<gene>
    <name evidence="3" type="ORF">VSQ78_07540</name>
</gene>
<sequence>MEPYLEAETGPILWLQEWGRPLVAPMELITHLGSQGVLIVLGATVFWCVNAGLGARMFVLLISSGVVNGLFKSLSYSPRPYWFDARITGYHHHSGFGMPSGHSQAAVVAWGYPAIRSGRRAAMWAAAVVVLLVAFSRVLLGAHFIGDVVVGLALGILILWLFLRYEGRVLAWWLGSEPRRTALWLLIVVLTPCVIATAWQYGVRGDWTVPTTEWIGPTPADPAGASLAGLYTACGGLLGGVAGLTLLYRRGWYSAEGTITARMARFVLGFSVLVVLLVAERILFRDLTGLALALVSFVVYAAAAFWASYGAPRAFVRSGLATSAEVEGRGGGR</sequence>
<evidence type="ECO:0000259" key="2">
    <source>
        <dbReference type="SMART" id="SM00014"/>
    </source>
</evidence>
<dbReference type="RefSeq" id="WP_376737163.1">
    <property type="nucleotide sequence ID" value="NZ_JAYMRS010000002.1"/>
</dbReference>
<dbReference type="Gene3D" id="1.20.144.10">
    <property type="entry name" value="Phosphatidic acid phosphatase type 2/haloperoxidase"/>
    <property type="match status" value="1"/>
</dbReference>
<protein>
    <submittedName>
        <fullName evidence="3">Phosphatase PAP2 family protein</fullName>
    </submittedName>
</protein>
<feature type="transmembrane region" description="Helical" evidence="1">
    <location>
        <begin position="223"/>
        <end position="246"/>
    </location>
</feature>
<dbReference type="InterPro" id="IPR000326">
    <property type="entry name" value="PAP2/HPO"/>
</dbReference>
<reference evidence="3 4" key="1">
    <citation type="submission" date="2024-01" db="EMBL/GenBank/DDBJ databases">
        <title>Genome mining of biosynthetic gene clusters to explore secondary metabolites of Streptomyces sp.</title>
        <authorList>
            <person name="Baig A."/>
            <person name="Ajitkumar Shintre N."/>
            <person name="Kumar H."/>
            <person name="Anbarasu A."/>
            <person name="Ramaiah S."/>
        </authorList>
    </citation>
    <scope>NUCLEOTIDE SEQUENCE [LARGE SCALE GENOMIC DNA]</scope>
    <source>
        <strain evidence="3 4">A01</strain>
    </source>
</reference>
<dbReference type="Pfam" id="PF01569">
    <property type="entry name" value="PAP2"/>
    <property type="match status" value="1"/>
</dbReference>
<keyword evidence="1" id="KW-0812">Transmembrane</keyword>
<dbReference type="InterPro" id="IPR036938">
    <property type="entry name" value="PAP2/HPO_sf"/>
</dbReference>
<dbReference type="PANTHER" id="PTHR14969:SF13">
    <property type="entry name" value="AT30094P"/>
    <property type="match status" value="1"/>
</dbReference>
<feature type="transmembrane region" description="Helical" evidence="1">
    <location>
        <begin position="121"/>
        <end position="138"/>
    </location>
</feature>
<comment type="caution">
    <text evidence="3">The sequence shown here is derived from an EMBL/GenBank/DDBJ whole genome shotgun (WGS) entry which is preliminary data.</text>
</comment>
<dbReference type="Proteomes" id="UP001585053">
    <property type="component" value="Unassembled WGS sequence"/>
</dbReference>
<keyword evidence="4" id="KW-1185">Reference proteome</keyword>
<keyword evidence="1" id="KW-0472">Membrane</keyword>
<feature type="transmembrane region" description="Helical" evidence="1">
    <location>
        <begin position="28"/>
        <end position="47"/>
    </location>
</feature>
<evidence type="ECO:0000313" key="4">
    <source>
        <dbReference type="Proteomes" id="UP001585053"/>
    </source>
</evidence>
<dbReference type="EMBL" id="JAYMRS010000002">
    <property type="protein sequence ID" value="MFB8767554.1"/>
    <property type="molecule type" value="Genomic_DNA"/>
</dbReference>
<name>A0ABV5DSK0_9ACTN</name>
<feature type="transmembrane region" description="Helical" evidence="1">
    <location>
        <begin position="183"/>
        <end position="203"/>
    </location>
</feature>
<feature type="transmembrane region" description="Helical" evidence="1">
    <location>
        <begin position="144"/>
        <end position="163"/>
    </location>
</feature>
<dbReference type="PANTHER" id="PTHR14969">
    <property type="entry name" value="SPHINGOSINE-1-PHOSPHATE PHOSPHOHYDROLASE"/>
    <property type="match status" value="1"/>
</dbReference>
<keyword evidence="1" id="KW-1133">Transmembrane helix</keyword>